<gene>
    <name evidence="2" type="ORF">C1876_09150</name>
    <name evidence="3" type="ORF">DMP09_16890</name>
</gene>
<keyword evidence="1" id="KW-0472">Membrane</keyword>
<sequence>MMRALRDIEPAVRAAFARLGAWSARPFQSLYRWAVPLALVAALCFALPPGAGFVVFAPFAAAFALKAVRVSRRIHRLAYVTLVVDEDGRATLDTEADRLQRAWVLGCVAIVALSCALLASRAAFAFVPGLEPSGSIALYLGFASVLVGGFLLCYYGALRLDSALLRGLASVTVTLPAFFVIVALLSVLLSWGMRIVAALGLSAESMIADGFAWVYDVQRVLGSATTYFVQQDAVVIGGSIVFAAVLLLAYAYTVPYYWMASVARWFKGLGLAAVVFSGAAIVFAGAWVVDVQRWAAESESGQFAHAIDAEVLSSQAQTLAGYRTDDLIALVKAFVLPYTVGVFVANAVVAYRKAKAKRTSDAILDGFARTGTVDEDRLPEQEKRYLFYGGRRTLWDIALRSIGHDVSLPHPFAPRKLTWKERLTGELEDA</sequence>
<feature type="transmembrane region" description="Helical" evidence="1">
    <location>
        <begin position="102"/>
        <end position="124"/>
    </location>
</feature>
<accession>A0A3N0IQS4</accession>
<proteinExistence type="predicted"/>
<keyword evidence="1" id="KW-0812">Transmembrane</keyword>
<feature type="transmembrane region" description="Helical" evidence="1">
    <location>
        <begin position="136"/>
        <end position="155"/>
    </location>
</feature>
<organism evidence="3 5">
    <name type="scientific">Eggerthella sinensis</name>
    <dbReference type="NCBI Taxonomy" id="242230"/>
    <lineage>
        <taxon>Bacteria</taxon>
        <taxon>Bacillati</taxon>
        <taxon>Actinomycetota</taxon>
        <taxon>Coriobacteriia</taxon>
        <taxon>Eggerthellales</taxon>
        <taxon>Eggerthellaceae</taxon>
        <taxon>Eggerthella</taxon>
    </lineage>
</organism>
<feature type="transmembrane region" description="Helical" evidence="1">
    <location>
        <begin position="233"/>
        <end position="257"/>
    </location>
</feature>
<keyword evidence="1" id="KW-1133">Transmembrane helix</keyword>
<reference evidence="5" key="2">
    <citation type="submission" date="2018-05" db="EMBL/GenBank/DDBJ databases">
        <title>Genome Sequencing of selected type strains of the family Eggerthellaceae.</title>
        <authorList>
            <person name="Danylec N."/>
            <person name="Stoll D.A."/>
            <person name="Doetsch A."/>
            <person name="Huch M."/>
        </authorList>
    </citation>
    <scope>NUCLEOTIDE SEQUENCE [LARGE SCALE GENOMIC DNA]</scope>
    <source>
        <strain evidence="5">DSM 16107</strain>
    </source>
</reference>
<evidence type="ECO:0000313" key="5">
    <source>
        <dbReference type="Proteomes" id="UP000270112"/>
    </source>
</evidence>
<feature type="transmembrane region" description="Helical" evidence="1">
    <location>
        <begin position="269"/>
        <end position="289"/>
    </location>
</feature>
<dbReference type="OrthoDB" id="3172842at2"/>
<comment type="caution">
    <text evidence="3">The sequence shown here is derived from an EMBL/GenBank/DDBJ whole genome shotgun (WGS) entry which is preliminary data.</text>
</comment>
<reference evidence="2 4" key="1">
    <citation type="journal article" date="2018" name="Elife">
        <title>Discovery and characterization of a prevalent human gut bacterial enzyme sufficient for the inactivation of a family of plant toxins.</title>
        <authorList>
            <person name="Koppel N."/>
            <person name="Bisanz J.E."/>
            <person name="Pandelia M.E."/>
            <person name="Turnbaugh P.J."/>
            <person name="Balskus E.P."/>
        </authorList>
    </citation>
    <scope>NUCLEOTIDE SEQUENCE [LARGE SCALE GENOMIC DNA]</scope>
    <source>
        <strain evidence="2 4">DSM 16107</strain>
    </source>
</reference>
<protein>
    <submittedName>
        <fullName evidence="3">Uncharacterized protein</fullName>
    </submittedName>
</protein>
<evidence type="ECO:0000313" key="2">
    <source>
        <dbReference type="EMBL" id="RDB68609.1"/>
    </source>
</evidence>
<evidence type="ECO:0000256" key="1">
    <source>
        <dbReference type="SAM" id="Phobius"/>
    </source>
</evidence>
<feature type="transmembrane region" description="Helical" evidence="1">
    <location>
        <begin position="167"/>
        <end position="191"/>
    </location>
</feature>
<dbReference type="EMBL" id="QICC01000132">
    <property type="protein sequence ID" value="RNM39197.1"/>
    <property type="molecule type" value="Genomic_DNA"/>
</dbReference>
<feature type="transmembrane region" description="Helical" evidence="1">
    <location>
        <begin position="33"/>
        <end position="65"/>
    </location>
</feature>
<reference evidence="3" key="3">
    <citation type="journal article" date="2019" name="Microbiol. Resour. Announc.">
        <title>Draft Genome Sequences of Type Strains of Gordonibacter faecihominis, Paraeggerthella hongkongensis, Parvibacter caecicola,Slackia equolifaciens, Slackia faecicanis, and Slackia isoflavoniconvertens.</title>
        <authorList>
            <person name="Danylec N."/>
            <person name="Stoll D.A."/>
            <person name="Dotsch A."/>
            <person name="Huch M."/>
        </authorList>
    </citation>
    <scope>NUCLEOTIDE SEQUENCE</scope>
    <source>
        <strain evidence="3">DSM 16107</strain>
    </source>
</reference>
<feature type="transmembrane region" description="Helical" evidence="1">
    <location>
        <begin position="327"/>
        <end position="351"/>
    </location>
</feature>
<evidence type="ECO:0000313" key="4">
    <source>
        <dbReference type="Proteomes" id="UP000253817"/>
    </source>
</evidence>
<keyword evidence="4" id="KW-1185">Reference proteome</keyword>
<name>A0A3N0IQS4_9ACTN</name>
<dbReference type="AlphaFoldDB" id="A0A3N0IQS4"/>
<evidence type="ECO:0000313" key="3">
    <source>
        <dbReference type="EMBL" id="RNM39197.1"/>
    </source>
</evidence>
<dbReference type="Proteomes" id="UP000270112">
    <property type="component" value="Unassembled WGS sequence"/>
</dbReference>
<dbReference type="Proteomes" id="UP000253817">
    <property type="component" value="Unassembled WGS sequence"/>
</dbReference>
<dbReference type="EMBL" id="PPTT01000014">
    <property type="protein sequence ID" value="RDB68609.1"/>
    <property type="molecule type" value="Genomic_DNA"/>
</dbReference>